<reference evidence="2" key="1">
    <citation type="journal article" date="2022" name="G3 (Bethesda)">
        <title>High quality genome of the basidiomycete yeast Dioszegia hungarica PDD-24b-2 isolated from cloud water.</title>
        <authorList>
            <person name="Jarrige D."/>
            <person name="Haridas S."/>
            <person name="Bleykasten-Grosshans C."/>
            <person name="Joly M."/>
            <person name="Nadalig T."/>
            <person name="Sancelme M."/>
            <person name="Vuilleumier S."/>
            <person name="Grigoriev I.V."/>
            <person name="Amato P."/>
            <person name="Bringel F."/>
        </authorList>
    </citation>
    <scope>NUCLEOTIDE SEQUENCE</scope>
    <source>
        <strain evidence="2">PDD-24b-2</strain>
    </source>
</reference>
<keyword evidence="3" id="KW-1185">Reference proteome</keyword>
<evidence type="ECO:0000313" key="3">
    <source>
        <dbReference type="Proteomes" id="UP001164286"/>
    </source>
</evidence>
<evidence type="ECO:0000256" key="1">
    <source>
        <dbReference type="SAM" id="Phobius"/>
    </source>
</evidence>
<dbReference type="EMBL" id="JAKWFO010000015">
    <property type="protein sequence ID" value="KAI9632083.1"/>
    <property type="molecule type" value="Genomic_DNA"/>
</dbReference>
<keyword evidence="1" id="KW-0812">Transmembrane</keyword>
<evidence type="ECO:0000313" key="2">
    <source>
        <dbReference type="EMBL" id="KAI9632083.1"/>
    </source>
</evidence>
<dbReference type="Proteomes" id="UP001164286">
    <property type="component" value="Unassembled WGS sequence"/>
</dbReference>
<protein>
    <submittedName>
        <fullName evidence="2">Uncharacterized protein</fullName>
    </submittedName>
</protein>
<keyword evidence="1" id="KW-0472">Membrane</keyword>
<proteinExistence type="predicted"/>
<dbReference type="RefSeq" id="XP_052941860.1">
    <property type="nucleotide sequence ID" value="XM_053091486.1"/>
</dbReference>
<dbReference type="GeneID" id="77730691"/>
<feature type="transmembrane region" description="Helical" evidence="1">
    <location>
        <begin position="155"/>
        <end position="178"/>
    </location>
</feature>
<name>A0AA38LQX0_9TREE</name>
<feature type="transmembrane region" description="Helical" evidence="1">
    <location>
        <begin position="253"/>
        <end position="277"/>
    </location>
</feature>
<organism evidence="2 3">
    <name type="scientific">Dioszegia hungarica</name>
    <dbReference type="NCBI Taxonomy" id="4972"/>
    <lineage>
        <taxon>Eukaryota</taxon>
        <taxon>Fungi</taxon>
        <taxon>Dikarya</taxon>
        <taxon>Basidiomycota</taxon>
        <taxon>Agaricomycotina</taxon>
        <taxon>Tremellomycetes</taxon>
        <taxon>Tremellales</taxon>
        <taxon>Bulleribasidiaceae</taxon>
        <taxon>Dioszegia</taxon>
    </lineage>
</organism>
<sequence>MTAAADSAVATNGKAADRPKISKPIARLGYGIVYHVFAHILSFVTLLLLIFAYASSATSAPITPGGLLSNKPWLVHINQTSTSTIALPGDAASFTLRKWGLGTFGWCEWNFNPVDMQQPGKCTKKIGWQLPGSAEPGDDILKIEMPAALGKVLPIVSHFLILAILCIFAYFILLAFAYKYCPETDEKHGDGAHALPWARNAETRRLYDIIRSYKGGRSMLLLSEGITGVIVIVMAIGVAQLPKAQKLEASFGSGGYMVLASAVMISTIDLLAFFGGLKVKVPKKRHGR</sequence>
<comment type="caution">
    <text evidence="2">The sequence shown here is derived from an EMBL/GenBank/DDBJ whole genome shotgun (WGS) entry which is preliminary data.</text>
</comment>
<feature type="transmembrane region" description="Helical" evidence="1">
    <location>
        <begin position="28"/>
        <end position="54"/>
    </location>
</feature>
<keyword evidence="1" id="KW-1133">Transmembrane helix</keyword>
<accession>A0AA38LQX0</accession>
<feature type="transmembrane region" description="Helical" evidence="1">
    <location>
        <begin position="219"/>
        <end position="241"/>
    </location>
</feature>
<dbReference type="AlphaFoldDB" id="A0AA38LQX0"/>
<gene>
    <name evidence="2" type="ORF">MKK02DRAFT_41227</name>
</gene>